<gene>
    <name evidence="1" type="ORF">NM208_g2459</name>
</gene>
<keyword evidence="2" id="KW-1185">Reference proteome</keyword>
<organism evidence="1 2">
    <name type="scientific">Fusarium decemcellulare</name>
    <dbReference type="NCBI Taxonomy" id="57161"/>
    <lineage>
        <taxon>Eukaryota</taxon>
        <taxon>Fungi</taxon>
        <taxon>Dikarya</taxon>
        <taxon>Ascomycota</taxon>
        <taxon>Pezizomycotina</taxon>
        <taxon>Sordariomycetes</taxon>
        <taxon>Hypocreomycetidae</taxon>
        <taxon>Hypocreales</taxon>
        <taxon>Nectriaceae</taxon>
        <taxon>Fusarium</taxon>
        <taxon>Fusarium decemcellulare species complex</taxon>
    </lineage>
</organism>
<dbReference type="EMBL" id="JANRMS010000147">
    <property type="protein sequence ID" value="KAJ3545541.1"/>
    <property type="molecule type" value="Genomic_DNA"/>
</dbReference>
<evidence type="ECO:0000313" key="2">
    <source>
        <dbReference type="Proteomes" id="UP001148629"/>
    </source>
</evidence>
<evidence type="ECO:0000313" key="1">
    <source>
        <dbReference type="EMBL" id="KAJ3545541.1"/>
    </source>
</evidence>
<accession>A0ACC1SSI5</accession>
<dbReference type="Proteomes" id="UP001148629">
    <property type="component" value="Unassembled WGS sequence"/>
</dbReference>
<sequence>MESGDLASQSESLRSKIEDPADPGPSSKPASETQPLSHSKDLPQADAVSRSETPQPNVKHGVEPTTQAQPAAQSKLQLLPQATQPHSEGQNVADLAPQQQVERQPEPTVKPQPISRLETLPSSVEGTVDMISSLQPDVQSHSVSQPGAPQSNIKDDVGLTHQPPPVSQPKSGLGQHLKLGFQPNSTSQLEPASGLETSTRVDDIRHPCPRAQSELPSSTVGNVANNGAQLGPVPRAQTADLSEGISQTDKLQPRAENIANTISQPVPISETVHPHVSPFAATTNGQDQAVAPRVSAPQPQDNIGTLTFRDKIKKLVNDCARDIKAELGAHKQQKSALSTAREQLQTAKEALAEADLDVGLDFSLLRDAREDVRIATEKLRRATELIKVCKETDSGGEESKKDIERARQKTTRRREELAKAEANLKDYDATYIAACKVQFKAQEATDELNSKIRTMEIQQEHDAQDGFVEALANNFEKIRDAVGSDQLFEVHVLSDPKARKDISQ</sequence>
<reference evidence="1" key="1">
    <citation type="submission" date="2022-08" db="EMBL/GenBank/DDBJ databases">
        <title>Genome Sequence of Fusarium decemcellulare.</title>
        <authorList>
            <person name="Buettner E."/>
        </authorList>
    </citation>
    <scope>NUCLEOTIDE SEQUENCE</scope>
    <source>
        <strain evidence="1">Babe19</strain>
    </source>
</reference>
<name>A0ACC1SSI5_9HYPO</name>
<comment type="caution">
    <text evidence="1">The sequence shown here is derived from an EMBL/GenBank/DDBJ whole genome shotgun (WGS) entry which is preliminary data.</text>
</comment>
<proteinExistence type="predicted"/>
<protein>
    <submittedName>
        <fullName evidence="1">Uncharacterized protein</fullName>
    </submittedName>
</protein>